<reference evidence="3 4" key="1">
    <citation type="submission" date="2015-01" db="EMBL/GenBank/DDBJ databases">
        <title>The Genome Sequence of Rhinocladiella mackenzie CBS 650.93.</title>
        <authorList>
            <consortium name="The Broad Institute Genomics Platform"/>
            <person name="Cuomo C."/>
            <person name="de Hoog S."/>
            <person name="Gorbushina A."/>
            <person name="Stielow B."/>
            <person name="Teixiera M."/>
            <person name="Abouelleil A."/>
            <person name="Chapman S.B."/>
            <person name="Priest M."/>
            <person name="Young S.K."/>
            <person name="Wortman J."/>
            <person name="Nusbaum C."/>
            <person name="Birren B."/>
        </authorList>
    </citation>
    <scope>NUCLEOTIDE SEQUENCE [LARGE SCALE GENOMIC DNA]</scope>
    <source>
        <strain evidence="3 4">CBS 650.93</strain>
    </source>
</reference>
<evidence type="ECO:0000313" key="4">
    <source>
        <dbReference type="Proteomes" id="UP000053617"/>
    </source>
</evidence>
<feature type="domain" description="DUF6590" evidence="2">
    <location>
        <begin position="379"/>
        <end position="533"/>
    </location>
</feature>
<protein>
    <recommendedName>
        <fullName evidence="2">DUF6590 domain-containing protein</fullName>
    </recommendedName>
</protein>
<feature type="region of interest" description="Disordered" evidence="1">
    <location>
        <begin position="186"/>
        <end position="224"/>
    </location>
</feature>
<dbReference type="PANTHER" id="PTHR35391">
    <property type="entry name" value="C2H2-TYPE DOMAIN-CONTAINING PROTEIN-RELATED"/>
    <property type="match status" value="1"/>
</dbReference>
<accession>A0A0D2H2B7</accession>
<dbReference type="STRING" id="1442369.A0A0D2H2B7"/>
<dbReference type="AlphaFoldDB" id="A0A0D2H2B7"/>
<feature type="region of interest" description="Disordered" evidence="1">
    <location>
        <begin position="12"/>
        <end position="50"/>
    </location>
</feature>
<sequence>MCLDLTTVLRDDARPRDDFPSPPENRGFELVQSHQGPRTTRHASGANVGEVGGHVPFRLRPLSEAPQDRPTISQALSDRNTPRIVLDFIDIPIGEFTQCNQFINRNQRILSANDQDFRDVAVLAMENENGDLLQRCLQRWAIVKECRDLTVEAREDFLETLKRKATRSLQALYRACDRLLEDVRRHVQEKSRPPPTFGSPISRNSVGGSSISAGPISGSQNFRPDNIYASPVASRYLNYTGYHHQPLGTTASYGLMSSSPPAGSQAIGVSYSMSATKDSSLPSTFLGSSFSTKPGLGKDDEDAQIRDSDFPSKSPRGGDGRGQPMSRLSGSSYYDHEYKHKLPTAGGIDNVDFRGEEQLSLGISERLDPRYVLRHDAATFFCKGRVFSMMFHEPYGLKRGKSNSSSRDPNVSMGPKGVQIYSHIRRMAVIRQRHGYCVCVPISSYSGRGVTKNMDSKDAQAHAIIYPSSRPKPPRPLEDEPDFKKRAIAVNMNEGHSLGTTSRIHFGKSYTIEWNIKVMDVGMIADNSMPEFEEYWKQELLH</sequence>
<proteinExistence type="predicted"/>
<dbReference type="VEuPathDB" id="FungiDB:Z518_05403"/>
<dbReference type="EMBL" id="KN847478">
    <property type="protein sequence ID" value="KIX04533.1"/>
    <property type="molecule type" value="Genomic_DNA"/>
</dbReference>
<dbReference type="GeneID" id="25293474"/>
<evidence type="ECO:0000259" key="2">
    <source>
        <dbReference type="Pfam" id="PF20233"/>
    </source>
</evidence>
<keyword evidence="4" id="KW-1185">Reference proteome</keyword>
<dbReference type="OrthoDB" id="3559580at2759"/>
<feature type="region of interest" description="Disordered" evidence="1">
    <location>
        <begin position="283"/>
        <end position="330"/>
    </location>
</feature>
<name>A0A0D2H2B7_9EURO</name>
<dbReference type="HOGENOM" id="CLU_029858_0_0_1"/>
<dbReference type="RefSeq" id="XP_013271669.1">
    <property type="nucleotide sequence ID" value="XM_013416215.1"/>
</dbReference>
<feature type="compositionally biased region" description="Low complexity" evidence="1">
    <location>
        <begin position="205"/>
        <end position="219"/>
    </location>
</feature>
<feature type="compositionally biased region" description="Polar residues" evidence="1">
    <location>
        <begin position="283"/>
        <end position="292"/>
    </location>
</feature>
<dbReference type="Pfam" id="PF20233">
    <property type="entry name" value="DUF6590"/>
    <property type="match status" value="1"/>
</dbReference>
<organism evidence="3 4">
    <name type="scientific">Rhinocladiella mackenziei CBS 650.93</name>
    <dbReference type="NCBI Taxonomy" id="1442369"/>
    <lineage>
        <taxon>Eukaryota</taxon>
        <taxon>Fungi</taxon>
        <taxon>Dikarya</taxon>
        <taxon>Ascomycota</taxon>
        <taxon>Pezizomycotina</taxon>
        <taxon>Eurotiomycetes</taxon>
        <taxon>Chaetothyriomycetidae</taxon>
        <taxon>Chaetothyriales</taxon>
        <taxon>Herpotrichiellaceae</taxon>
        <taxon>Rhinocladiella</taxon>
    </lineage>
</organism>
<dbReference type="Proteomes" id="UP000053617">
    <property type="component" value="Unassembled WGS sequence"/>
</dbReference>
<evidence type="ECO:0000313" key="3">
    <source>
        <dbReference type="EMBL" id="KIX04533.1"/>
    </source>
</evidence>
<dbReference type="PANTHER" id="PTHR35391:SF5">
    <property type="entry name" value="DUF6590 DOMAIN-CONTAINING PROTEIN"/>
    <property type="match status" value="1"/>
</dbReference>
<gene>
    <name evidence="3" type="ORF">Z518_05403</name>
</gene>
<evidence type="ECO:0000256" key="1">
    <source>
        <dbReference type="SAM" id="MobiDB-lite"/>
    </source>
</evidence>
<dbReference type="InterPro" id="IPR046497">
    <property type="entry name" value="DUF6590"/>
</dbReference>